<dbReference type="Proteomes" id="UP000324222">
    <property type="component" value="Unassembled WGS sequence"/>
</dbReference>
<sequence>MSKFKVLKCLAASQVTRPGLPRATAIITMNLTPQPDYAAAPSTSARASGETLIAGPCQPCPPPRWSPLHGGRLIRELAGSISERLVCKQAGGSSVTRVTKGGFPCHYIHRSTPSPLYIIL</sequence>
<gene>
    <name evidence="1" type="ORF">E2C01_017191</name>
</gene>
<keyword evidence="2" id="KW-1185">Reference proteome</keyword>
<evidence type="ECO:0000313" key="1">
    <source>
        <dbReference type="EMBL" id="MPC24119.1"/>
    </source>
</evidence>
<proteinExistence type="predicted"/>
<dbReference type="EMBL" id="VSRR010001290">
    <property type="protein sequence ID" value="MPC24119.1"/>
    <property type="molecule type" value="Genomic_DNA"/>
</dbReference>
<organism evidence="1 2">
    <name type="scientific">Portunus trituberculatus</name>
    <name type="common">Swimming crab</name>
    <name type="synonym">Neptunus trituberculatus</name>
    <dbReference type="NCBI Taxonomy" id="210409"/>
    <lineage>
        <taxon>Eukaryota</taxon>
        <taxon>Metazoa</taxon>
        <taxon>Ecdysozoa</taxon>
        <taxon>Arthropoda</taxon>
        <taxon>Crustacea</taxon>
        <taxon>Multicrustacea</taxon>
        <taxon>Malacostraca</taxon>
        <taxon>Eumalacostraca</taxon>
        <taxon>Eucarida</taxon>
        <taxon>Decapoda</taxon>
        <taxon>Pleocyemata</taxon>
        <taxon>Brachyura</taxon>
        <taxon>Eubrachyura</taxon>
        <taxon>Portunoidea</taxon>
        <taxon>Portunidae</taxon>
        <taxon>Portuninae</taxon>
        <taxon>Portunus</taxon>
    </lineage>
</organism>
<reference evidence="1 2" key="1">
    <citation type="submission" date="2019-05" db="EMBL/GenBank/DDBJ databases">
        <title>Another draft genome of Portunus trituberculatus and its Hox gene families provides insights of decapod evolution.</title>
        <authorList>
            <person name="Jeong J.-H."/>
            <person name="Song I."/>
            <person name="Kim S."/>
            <person name="Choi T."/>
            <person name="Kim D."/>
            <person name="Ryu S."/>
            <person name="Kim W."/>
        </authorList>
    </citation>
    <scope>NUCLEOTIDE SEQUENCE [LARGE SCALE GENOMIC DNA]</scope>
    <source>
        <tissue evidence="1">Muscle</tissue>
    </source>
</reference>
<protein>
    <submittedName>
        <fullName evidence="1">Uncharacterized protein</fullName>
    </submittedName>
</protein>
<dbReference type="AlphaFoldDB" id="A0A5B7DSS0"/>
<comment type="caution">
    <text evidence="1">The sequence shown here is derived from an EMBL/GenBank/DDBJ whole genome shotgun (WGS) entry which is preliminary data.</text>
</comment>
<name>A0A5B7DSS0_PORTR</name>
<accession>A0A5B7DSS0</accession>
<evidence type="ECO:0000313" key="2">
    <source>
        <dbReference type="Proteomes" id="UP000324222"/>
    </source>
</evidence>